<dbReference type="AlphaFoldDB" id="A0A0Q0ATK6"/>
<protein>
    <submittedName>
        <fullName evidence="3">Uncharacterized protein</fullName>
    </submittedName>
</protein>
<dbReference type="InterPro" id="IPR047650">
    <property type="entry name" value="Transpos_IS110"/>
</dbReference>
<gene>
    <name evidence="3" type="ORF">ALO52_200099</name>
</gene>
<feature type="domain" description="Transposase IS116/IS110/IS902 C-terminal" evidence="2">
    <location>
        <begin position="195"/>
        <end position="275"/>
    </location>
</feature>
<evidence type="ECO:0000313" key="4">
    <source>
        <dbReference type="Proteomes" id="UP000050562"/>
    </source>
</evidence>
<dbReference type="GO" id="GO:0006313">
    <property type="term" value="P:DNA transposition"/>
    <property type="evidence" value="ECO:0007669"/>
    <property type="project" value="InterPro"/>
</dbReference>
<dbReference type="GO" id="GO:0004803">
    <property type="term" value="F:transposase activity"/>
    <property type="evidence" value="ECO:0007669"/>
    <property type="project" value="InterPro"/>
</dbReference>
<sequence length="315" mass="35303">MAMLVAQTKPVVGVDVAKNELVIYQDQSDRLEAIPNTKASISKWLRTLAGTVSIAVEATNTYHVLFADMAYEAGCTIYMIDGYQLSHYRKGVNVRAKTDALDARLLARYLKKEADELHPWVPPCPLYRQLLSLFRRRAALVQARTGLVQSWSNEPLLKTAFAAQINSMKRLEALVEKKIKDVLQRAELMGQVSRCMKVEGIGFLTAARLVTTFQRGEFSNANAFIAFLGLDLRVSKSGQSDGPRRLTKRGDPEARRLLHNAAMSGSRTAAWKPFYEEQRKRGFSTTQALVMLARKMARVVFALLKTQSEYQSKAA</sequence>
<dbReference type="RefSeq" id="WP_057409210.1">
    <property type="nucleotide sequence ID" value="NZ_LJRC01000124.1"/>
</dbReference>
<dbReference type="EMBL" id="LJRC01000124">
    <property type="protein sequence ID" value="KPY37163.1"/>
    <property type="molecule type" value="Genomic_DNA"/>
</dbReference>
<dbReference type="PATRIC" id="fig|251707.3.peg.1797"/>
<organism evidence="3 4">
    <name type="scientific">Pseudomonas syringae pv. primulae</name>
    <dbReference type="NCBI Taxonomy" id="251707"/>
    <lineage>
        <taxon>Bacteria</taxon>
        <taxon>Pseudomonadati</taxon>
        <taxon>Pseudomonadota</taxon>
        <taxon>Gammaproteobacteria</taxon>
        <taxon>Pseudomonadales</taxon>
        <taxon>Pseudomonadaceae</taxon>
        <taxon>Pseudomonas</taxon>
    </lineage>
</organism>
<dbReference type="Pfam" id="PF01548">
    <property type="entry name" value="DEDD_Tnp_IS110"/>
    <property type="match status" value="1"/>
</dbReference>
<evidence type="ECO:0000259" key="1">
    <source>
        <dbReference type="Pfam" id="PF01548"/>
    </source>
</evidence>
<evidence type="ECO:0000259" key="2">
    <source>
        <dbReference type="Pfam" id="PF02371"/>
    </source>
</evidence>
<name>A0A0Q0ATK6_9PSED</name>
<dbReference type="GO" id="GO:0003677">
    <property type="term" value="F:DNA binding"/>
    <property type="evidence" value="ECO:0007669"/>
    <property type="project" value="InterPro"/>
</dbReference>
<dbReference type="Proteomes" id="UP000050562">
    <property type="component" value="Unassembled WGS sequence"/>
</dbReference>
<dbReference type="InterPro" id="IPR003346">
    <property type="entry name" value="Transposase_20"/>
</dbReference>
<dbReference type="InterPro" id="IPR002525">
    <property type="entry name" value="Transp_IS110-like_N"/>
</dbReference>
<reference evidence="3 4" key="1">
    <citation type="submission" date="2015-09" db="EMBL/GenBank/DDBJ databases">
        <title>Genome announcement of multiple Pseudomonas syringae strains.</title>
        <authorList>
            <person name="Thakur S."/>
            <person name="Wang P.W."/>
            <person name="Gong Y."/>
            <person name="Weir B.S."/>
            <person name="Guttman D.S."/>
        </authorList>
    </citation>
    <scope>NUCLEOTIDE SEQUENCE [LARGE SCALE GENOMIC DNA]</scope>
    <source>
        <strain evidence="3 4">ICMP3956</strain>
    </source>
</reference>
<feature type="domain" description="Transposase IS110-like N-terminal" evidence="1">
    <location>
        <begin position="12"/>
        <end position="149"/>
    </location>
</feature>
<evidence type="ECO:0000313" key="3">
    <source>
        <dbReference type="EMBL" id="KPY37163.1"/>
    </source>
</evidence>
<proteinExistence type="predicted"/>
<dbReference type="Pfam" id="PF02371">
    <property type="entry name" value="Transposase_20"/>
    <property type="match status" value="1"/>
</dbReference>
<comment type="caution">
    <text evidence="3">The sequence shown here is derived from an EMBL/GenBank/DDBJ whole genome shotgun (WGS) entry which is preliminary data.</text>
</comment>
<dbReference type="PANTHER" id="PTHR33055">
    <property type="entry name" value="TRANSPOSASE FOR INSERTION SEQUENCE ELEMENT IS1111A"/>
    <property type="match status" value="1"/>
</dbReference>
<dbReference type="PANTHER" id="PTHR33055:SF13">
    <property type="entry name" value="TRANSPOSASE"/>
    <property type="match status" value="1"/>
</dbReference>
<accession>A0A0Q0ATK6</accession>